<evidence type="ECO:0000313" key="1">
    <source>
        <dbReference type="EMBL" id="VDP32384.1"/>
    </source>
</evidence>
<dbReference type="AlphaFoldDB" id="A0A3P8DKA0"/>
<keyword evidence="2" id="KW-1185">Reference proteome</keyword>
<organism evidence="1 2">
    <name type="scientific">Schistosoma mattheei</name>
    <dbReference type="NCBI Taxonomy" id="31246"/>
    <lineage>
        <taxon>Eukaryota</taxon>
        <taxon>Metazoa</taxon>
        <taxon>Spiralia</taxon>
        <taxon>Lophotrochozoa</taxon>
        <taxon>Platyhelminthes</taxon>
        <taxon>Trematoda</taxon>
        <taxon>Digenea</taxon>
        <taxon>Strigeidida</taxon>
        <taxon>Schistosomatoidea</taxon>
        <taxon>Schistosomatidae</taxon>
        <taxon>Schistosoma</taxon>
    </lineage>
</organism>
<accession>A0A3P8DKA0</accession>
<dbReference type="EMBL" id="UZAL01027413">
    <property type="protein sequence ID" value="VDP32384.1"/>
    <property type="molecule type" value="Genomic_DNA"/>
</dbReference>
<name>A0A3P8DKA0_9TREM</name>
<reference evidence="1 2" key="1">
    <citation type="submission" date="2018-11" db="EMBL/GenBank/DDBJ databases">
        <authorList>
            <consortium name="Pathogen Informatics"/>
        </authorList>
    </citation>
    <scope>NUCLEOTIDE SEQUENCE [LARGE SCALE GENOMIC DNA]</scope>
    <source>
        <strain>Denwood</strain>
        <strain evidence="2">Zambia</strain>
    </source>
</reference>
<gene>
    <name evidence="1" type="ORF">SMTD_LOCUS6137</name>
</gene>
<dbReference type="Proteomes" id="UP000269396">
    <property type="component" value="Unassembled WGS sequence"/>
</dbReference>
<evidence type="ECO:0000313" key="2">
    <source>
        <dbReference type="Proteomes" id="UP000269396"/>
    </source>
</evidence>
<sequence length="56" mass="6195">MACESVELFSRVMIVWELSEIKVSVPFNGTSEAVGRICLELGAELGEWNTFIGDCK</sequence>
<protein>
    <submittedName>
        <fullName evidence="1">Uncharacterized protein</fullName>
    </submittedName>
</protein>
<proteinExistence type="predicted"/>